<feature type="compositionally biased region" description="Polar residues" evidence="7">
    <location>
        <begin position="690"/>
        <end position="710"/>
    </location>
</feature>
<evidence type="ECO:0000259" key="8">
    <source>
        <dbReference type="Pfam" id="PF01368"/>
    </source>
</evidence>
<gene>
    <name evidence="11" type="ORF">HJG54_23510</name>
</gene>
<reference evidence="11" key="1">
    <citation type="submission" date="2020-05" db="EMBL/GenBank/DDBJ databases">
        <authorList>
            <person name="Zhu T."/>
            <person name="Keshari N."/>
            <person name="Lu X."/>
        </authorList>
    </citation>
    <scope>NUCLEOTIDE SEQUENCE</scope>
    <source>
        <strain evidence="11">NK1-12</strain>
    </source>
</reference>
<evidence type="ECO:0000256" key="6">
    <source>
        <dbReference type="SAM" id="Coils"/>
    </source>
</evidence>
<keyword evidence="4" id="KW-0378">Hydrolase</keyword>
<organism evidence="11">
    <name type="scientific">Leptolyngbya sp. NK1-12</name>
    <dbReference type="NCBI Taxonomy" id="2547451"/>
    <lineage>
        <taxon>Bacteria</taxon>
        <taxon>Bacillati</taxon>
        <taxon>Cyanobacteriota</taxon>
        <taxon>Cyanophyceae</taxon>
        <taxon>Leptolyngbyales</taxon>
        <taxon>Leptolyngbyaceae</taxon>
        <taxon>Leptolyngbya group</taxon>
        <taxon>Leptolyngbya</taxon>
    </lineage>
</organism>
<dbReference type="GO" id="GO:0004527">
    <property type="term" value="F:exonuclease activity"/>
    <property type="evidence" value="ECO:0007669"/>
    <property type="project" value="UniProtKB-KW"/>
</dbReference>
<dbReference type="Pfam" id="PF17768">
    <property type="entry name" value="RecJ_OB"/>
    <property type="match status" value="1"/>
</dbReference>
<name>A0AA97AIK1_9CYAN</name>
<dbReference type="Gene3D" id="3.90.1640.30">
    <property type="match status" value="1"/>
</dbReference>
<dbReference type="PANTHER" id="PTHR30255:SF2">
    <property type="entry name" value="SINGLE-STRANDED-DNA-SPECIFIC EXONUCLEASE RECJ"/>
    <property type="match status" value="1"/>
</dbReference>
<feature type="domain" description="RecJ OB" evidence="10">
    <location>
        <begin position="534"/>
        <end position="638"/>
    </location>
</feature>
<evidence type="ECO:0000256" key="2">
    <source>
        <dbReference type="ARBA" id="ARBA00019841"/>
    </source>
</evidence>
<proteinExistence type="inferred from homology"/>
<feature type="compositionally biased region" description="Low complexity" evidence="7">
    <location>
        <begin position="671"/>
        <end position="689"/>
    </location>
</feature>
<dbReference type="InterPro" id="IPR041122">
    <property type="entry name" value="RecJ_OB"/>
</dbReference>
<comment type="similarity">
    <text evidence="1">Belongs to the RecJ family.</text>
</comment>
<dbReference type="SUPFAM" id="SSF64182">
    <property type="entry name" value="DHH phosphoesterases"/>
    <property type="match status" value="1"/>
</dbReference>
<evidence type="ECO:0000256" key="5">
    <source>
        <dbReference type="ARBA" id="ARBA00022839"/>
    </source>
</evidence>
<dbReference type="InterPro" id="IPR001667">
    <property type="entry name" value="DDH_dom"/>
</dbReference>
<keyword evidence="5 11" id="KW-0269">Exonuclease</keyword>
<dbReference type="PANTHER" id="PTHR30255">
    <property type="entry name" value="SINGLE-STRANDED-DNA-SPECIFIC EXONUCLEASE RECJ"/>
    <property type="match status" value="1"/>
</dbReference>
<feature type="coiled-coil region" evidence="6">
    <location>
        <begin position="858"/>
        <end position="909"/>
    </location>
</feature>
<accession>A0AA97AIK1</accession>
<dbReference type="InterPro" id="IPR038763">
    <property type="entry name" value="DHH_sf"/>
</dbReference>
<evidence type="ECO:0000259" key="9">
    <source>
        <dbReference type="Pfam" id="PF02272"/>
    </source>
</evidence>
<feature type="domain" description="DHHA1" evidence="9">
    <location>
        <begin position="396"/>
        <end position="520"/>
    </location>
</feature>
<evidence type="ECO:0000313" key="11">
    <source>
        <dbReference type="EMBL" id="WNZ26760.1"/>
    </source>
</evidence>
<dbReference type="InterPro" id="IPR003156">
    <property type="entry name" value="DHHA1_dom"/>
</dbReference>
<dbReference type="Gene3D" id="3.10.310.30">
    <property type="match status" value="1"/>
</dbReference>
<evidence type="ECO:0000256" key="7">
    <source>
        <dbReference type="SAM" id="MobiDB-lite"/>
    </source>
</evidence>
<keyword evidence="3" id="KW-0540">Nuclease</keyword>
<evidence type="ECO:0000256" key="1">
    <source>
        <dbReference type="ARBA" id="ARBA00005915"/>
    </source>
</evidence>
<protein>
    <recommendedName>
        <fullName evidence="2">Single-stranded-DNA-specific exonuclease RecJ</fullName>
    </recommendedName>
</protein>
<feature type="region of interest" description="Disordered" evidence="7">
    <location>
        <begin position="661"/>
        <end position="729"/>
    </location>
</feature>
<feature type="compositionally biased region" description="Low complexity" evidence="7">
    <location>
        <begin position="1"/>
        <end position="18"/>
    </location>
</feature>
<dbReference type="GO" id="GO:0003676">
    <property type="term" value="F:nucleic acid binding"/>
    <property type="evidence" value="ECO:0007669"/>
    <property type="project" value="InterPro"/>
</dbReference>
<dbReference type="Pfam" id="PF01368">
    <property type="entry name" value="DHH"/>
    <property type="match status" value="1"/>
</dbReference>
<dbReference type="InterPro" id="IPR051673">
    <property type="entry name" value="SSDNA_exonuclease_RecJ"/>
</dbReference>
<keyword evidence="6" id="KW-0175">Coiled coil</keyword>
<dbReference type="Pfam" id="PF02272">
    <property type="entry name" value="DHHA1"/>
    <property type="match status" value="1"/>
</dbReference>
<sequence>MGPSTSKTTVKSASSNPLPHLPPLPTPYSPLPTPHPPVPALPRFPDQRWQIARPQPEQTHQLSQLFQLHPLLAQILLNRGIDTPEATKIFLDPELQLLPSPLDEFEDLPIALELLLRAIAERQFIAICGDYDADGMTSTALLLRALRFLGAIVDYAIPSRMQEGYGINRRIVEEFHDEGVGLILTVDNGIAAYDPIARARELGMAIIVTDHHDIPPTLPPANAILNPKLIRETSPYRGIAGVGVAYILAVCLAQSLQKTQDLTTPLIELFTLGTIADLAPLTGVNRRWVKRGLKLLPKSRIAGVQALIQVAGLSNETILKPEAIGFRLGPRINAIGRISDPQIVIELLTTDEDGRALELAMKCEQVNQLRQRLCELIEQEAIAWCEETGFNPQQSRVLVIVQPDWHHGVIGIVASRLVERYGVPVFIGTYEEEAEISGEVGEVEAEKSPEPLAANQRVQGPSARKIRGSARGIPEFDVFEALCFCGDVLQKFGGHKAAGGFTLAAENLDAFRTRLEQFAHQSLRPDQLKPLVNVDVEANFRDLTLDLYHQLDVLHPCGIENADPVFWTANVHIVEQRTVGRDQAHLKLTLAQIEDPSISLRAVAWRWGSYYPLPDRVDVAYRLRLNEWNGVRSVELELIGIRPTANSGTAEQPIARQQFQPNERPTASPVAQLQIPQSPSSPSQLQAQIFQSVSRPSLSRSQPQTFQTPISHAPIQPWPGLSAGLPMSSPSVSSPSVASVSSSVSSTPQGLRHSLNSASGLAETIADELACFEVASFFRAGQSSLHQIEFYYDKCKYTGGVYQNGTARELRIQNLEGQLLIIQPEQRRGFWGYEGKIAEAIDVSQPYYFNLVRSALMALELAEKNQLIQEQAEQLATKEQQIAQLMQRLNQLQQELNTAQSIIQDTEQGENCHTNKDENQNECIKKPVETKSIEQATQLETAVEQCAETEAEVTVDALEAGIETNSTDPLQAIFADLSATSLAPLPAPPTELPADPKQRAKLKLGEVWNRLDSRSQKDLTAAYKKLAALQTESIAEDIADGENPIDYSDVGLRLCSVIEREVVQPCFKTLHQFLLEHDEPCEIGGVTLRARKKYTVGMLPPLLAAEWQTFQEDALTGRTRLTADNLYTSVTANSVEPADRDTIQIFLSQWEHPLAIWLQSSNAASAIAQIDRLLTIAADAENLLYEWQLELLETLILGNATQLGILDQIYSS</sequence>
<feature type="region of interest" description="Disordered" evidence="7">
    <location>
        <begin position="1"/>
        <end position="43"/>
    </location>
</feature>
<dbReference type="EMBL" id="CP053586">
    <property type="protein sequence ID" value="WNZ26760.1"/>
    <property type="molecule type" value="Genomic_DNA"/>
</dbReference>
<feature type="domain" description="DDH" evidence="8">
    <location>
        <begin position="125"/>
        <end position="274"/>
    </location>
</feature>
<evidence type="ECO:0000256" key="3">
    <source>
        <dbReference type="ARBA" id="ARBA00022722"/>
    </source>
</evidence>
<evidence type="ECO:0000256" key="4">
    <source>
        <dbReference type="ARBA" id="ARBA00022801"/>
    </source>
</evidence>
<feature type="compositionally biased region" description="Pro residues" evidence="7">
    <location>
        <begin position="19"/>
        <end position="42"/>
    </location>
</feature>
<dbReference type="AlphaFoldDB" id="A0AA97AIK1"/>
<evidence type="ECO:0000259" key="10">
    <source>
        <dbReference type="Pfam" id="PF17768"/>
    </source>
</evidence>